<feature type="coiled-coil region" evidence="1">
    <location>
        <begin position="701"/>
        <end position="758"/>
    </location>
</feature>
<evidence type="ECO:0000313" key="3">
    <source>
        <dbReference type="Proteomes" id="UP000214688"/>
    </source>
</evidence>
<organism evidence="2 3">
    <name type="scientific">Tumebacillus algifaecis</name>
    <dbReference type="NCBI Taxonomy" id="1214604"/>
    <lineage>
        <taxon>Bacteria</taxon>
        <taxon>Bacillati</taxon>
        <taxon>Bacillota</taxon>
        <taxon>Bacilli</taxon>
        <taxon>Bacillales</taxon>
        <taxon>Alicyclobacillaceae</taxon>
        <taxon>Tumebacillus</taxon>
    </lineage>
</organism>
<dbReference type="AlphaFoldDB" id="A0A223CXQ7"/>
<evidence type="ECO:0000256" key="1">
    <source>
        <dbReference type="SAM" id="Coils"/>
    </source>
</evidence>
<protein>
    <recommendedName>
        <fullName evidence="4">KAP NTPase domain-containing protein</fullName>
    </recommendedName>
</protein>
<sequence>MSKYSFRLKNNHKEVNKKSVKIGSRVLTDGEAKSILPSFEKIGELLRDFRNASGQLRDSNDTADNCISILGGRGSGKTSVMLTFKAKHEEKYSKRDIVLPLIVPENMSPSNDTLGWLLGQFENVVAKLDSDSEDRMKAGNKYDELYDRCIKSGTSSLKDRFDDLRKSYVFRKEEYYRAIHGRHSGAANYIKDNENFIHSDHNFIERFRKFIDQLIVDKRGVLGGGHEPLILIYFDDVDLCGERCPDVLDTVRNYLNHPNIVVFVSGDYDQFTEAITMDFVRREKIGYLYYNTNFVPDDKSSLLRSDNAQEKNALQLRKVRAQDYLKKVMPPTLRFEMKRLATNKEKSNFEYVVHDISSEKPISLRELLENIHFSGNTFGEINKEVTDVFFAIFDDNPRGLINPYYFLYQRNIRENSAWDANDLKQFVELLINSTSRLKEYEFDLRNIIEIGIREAKVDSEASQKAKIDPQQTSLNYNALEMLWVAYENKFNEMDSSLRSTFSEDRFYNDMLMLTIFIEFIERLMKLENTDFSVVDKNDPLMRVLNKFNRQKKLYPEKTDMNHLIKMFLALERRMHVSNTRFLFDNQGSDDLELNYYLALSEYQKPIDGEYEDAKRVCELVNLLHDTYDVDEEWVVTHLGYLFEKGRNIEEYYLSFAEKMRIHLKSFMDDKKLLDIVDLELRIGIESEQKFEQVVRREIIQIVSTESDLADLDSEHARLEQLLEYHSNRNNRETLRDQLKSKSIQLQLMEHEIEQTKKELSVMTYNELIAIIQKRKDMLERINFLDTFLKNRKEDWEVLESRIIVSDSLLEGVVPISTFDPQQLPDKTILSESDWSVIVKEPLIYVYPQSGQSLTQSTMTFIDLYFCLKQEFQLLKKYLPIDYQARLDALDRLNKEMYRLENEITKLNSLINGLPELLVEDANISREDLLEQMVSLWKLTVQHNLKESLSIKGNRVLKKDDMQKALQVFEQLIAQGEELLKNSRNKVISLSGEVRTAINILRKIPPLRESIERISKQSEVQLLDYQRLIKELEFYLKEGRGGLARSSPQVHRQIDVIKKQLTTPGALREDDTTWVRSRSLQICIAQYAGLIVRIQALLVTHDNDSDLSQSFFCTVKDELRKIAKKRKLLKTNFERYVENQLSEKKMVQ</sequence>
<proteinExistence type="predicted"/>
<dbReference type="SUPFAM" id="SSF52540">
    <property type="entry name" value="P-loop containing nucleoside triphosphate hydrolases"/>
    <property type="match status" value="1"/>
</dbReference>
<name>A0A223CXQ7_9BACL</name>
<gene>
    <name evidence="2" type="ORF">CIG75_02630</name>
</gene>
<evidence type="ECO:0000313" key="2">
    <source>
        <dbReference type="EMBL" id="ASS73985.1"/>
    </source>
</evidence>
<keyword evidence="3" id="KW-1185">Reference proteome</keyword>
<dbReference type="KEGG" id="tab:CIG75_02630"/>
<evidence type="ECO:0008006" key="4">
    <source>
        <dbReference type="Google" id="ProtNLM"/>
    </source>
</evidence>
<dbReference type="RefSeq" id="WP_094235245.1">
    <property type="nucleotide sequence ID" value="NZ_CP022657.1"/>
</dbReference>
<accession>A0A223CXQ7</accession>
<dbReference type="InterPro" id="IPR027417">
    <property type="entry name" value="P-loop_NTPase"/>
</dbReference>
<keyword evidence="1" id="KW-0175">Coiled coil</keyword>
<feature type="coiled-coil region" evidence="1">
    <location>
        <begin position="882"/>
        <end position="909"/>
    </location>
</feature>
<dbReference type="EMBL" id="CP022657">
    <property type="protein sequence ID" value="ASS73985.1"/>
    <property type="molecule type" value="Genomic_DNA"/>
</dbReference>
<dbReference type="Proteomes" id="UP000214688">
    <property type="component" value="Chromosome"/>
</dbReference>
<reference evidence="2 3" key="1">
    <citation type="journal article" date="2015" name="Int. J. Syst. Evol. Microbiol.">
        <title>Tumebacillus algifaecis sp. nov., isolated from decomposing algal scum.</title>
        <authorList>
            <person name="Wu Y.F."/>
            <person name="Zhang B."/>
            <person name="Xing P."/>
            <person name="Wu Q.L."/>
            <person name="Liu S.J."/>
        </authorList>
    </citation>
    <scope>NUCLEOTIDE SEQUENCE [LARGE SCALE GENOMIC DNA]</scope>
    <source>
        <strain evidence="2 3">THMBR28</strain>
    </source>
</reference>
<dbReference type="OrthoDB" id="2016777at2"/>